<feature type="domain" description="K Homology" evidence="4">
    <location>
        <begin position="20"/>
        <end position="93"/>
    </location>
</feature>
<dbReference type="PANTHER" id="PTHR10288">
    <property type="entry name" value="KH DOMAIN CONTAINING RNA BINDING PROTEIN"/>
    <property type="match status" value="1"/>
</dbReference>
<protein>
    <recommendedName>
        <fullName evidence="4">K Homology domain-containing protein</fullName>
    </recommendedName>
</protein>
<feature type="region of interest" description="Disordered" evidence="3">
    <location>
        <begin position="199"/>
        <end position="219"/>
    </location>
</feature>
<keyword evidence="2" id="KW-0694">RNA-binding</keyword>
<dbReference type="GO" id="GO:0003723">
    <property type="term" value="F:RNA binding"/>
    <property type="evidence" value="ECO:0007669"/>
    <property type="project" value="UniProtKB-UniRule"/>
</dbReference>
<name>A0AAD8X3A2_LOLMU</name>
<evidence type="ECO:0000313" key="5">
    <source>
        <dbReference type="EMBL" id="KAK1692434.1"/>
    </source>
</evidence>
<evidence type="ECO:0000256" key="1">
    <source>
        <dbReference type="ARBA" id="ARBA00022737"/>
    </source>
</evidence>
<proteinExistence type="predicted"/>
<feature type="domain" description="K Homology" evidence="4">
    <location>
        <begin position="102"/>
        <end position="174"/>
    </location>
</feature>
<dbReference type="Proteomes" id="UP001231189">
    <property type="component" value="Unassembled WGS sequence"/>
</dbReference>
<dbReference type="SUPFAM" id="SSF54791">
    <property type="entry name" value="Eukaryotic type KH-domain (KH-domain type I)"/>
    <property type="match status" value="3"/>
</dbReference>
<keyword evidence="1" id="KW-0677">Repeat</keyword>
<evidence type="ECO:0000313" key="6">
    <source>
        <dbReference type="Proteomes" id="UP001231189"/>
    </source>
</evidence>
<dbReference type="SMART" id="SM00322">
    <property type="entry name" value="KH"/>
    <property type="match status" value="3"/>
</dbReference>
<evidence type="ECO:0000256" key="3">
    <source>
        <dbReference type="SAM" id="MobiDB-lite"/>
    </source>
</evidence>
<dbReference type="Gene3D" id="3.30.1370.10">
    <property type="entry name" value="K Homology domain, type 1"/>
    <property type="match status" value="3"/>
</dbReference>
<reference evidence="5" key="1">
    <citation type="submission" date="2023-07" db="EMBL/GenBank/DDBJ databases">
        <title>A chromosome-level genome assembly of Lolium multiflorum.</title>
        <authorList>
            <person name="Chen Y."/>
            <person name="Copetti D."/>
            <person name="Kolliker R."/>
            <person name="Studer B."/>
        </authorList>
    </citation>
    <scope>NUCLEOTIDE SEQUENCE</scope>
    <source>
        <strain evidence="5">02402/16</strain>
        <tissue evidence="5">Leaf</tissue>
    </source>
</reference>
<comment type="caution">
    <text evidence="5">The sequence shown here is derived from an EMBL/GenBank/DDBJ whole genome shotgun (WGS) entry which is preliminary data.</text>
</comment>
<gene>
    <name evidence="5" type="ORF">QYE76_009131</name>
</gene>
<feature type="region of interest" description="Disordered" evidence="3">
    <location>
        <begin position="296"/>
        <end position="326"/>
    </location>
</feature>
<dbReference type="InterPro" id="IPR036612">
    <property type="entry name" value="KH_dom_type_1_sf"/>
</dbReference>
<dbReference type="Pfam" id="PF00013">
    <property type="entry name" value="KH_1"/>
    <property type="match status" value="3"/>
</dbReference>
<organism evidence="5 6">
    <name type="scientific">Lolium multiflorum</name>
    <name type="common">Italian ryegrass</name>
    <name type="synonym">Lolium perenne subsp. multiflorum</name>
    <dbReference type="NCBI Taxonomy" id="4521"/>
    <lineage>
        <taxon>Eukaryota</taxon>
        <taxon>Viridiplantae</taxon>
        <taxon>Streptophyta</taxon>
        <taxon>Embryophyta</taxon>
        <taxon>Tracheophyta</taxon>
        <taxon>Spermatophyta</taxon>
        <taxon>Magnoliopsida</taxon>
        <taxon>Liliopsida</taxon>
        <taxon>Poales</taxon>
        <taxon>Poaceae</taxon>
        <taxon>BOP clade</taxon>
        <taxon>Pooideae</taxon>
        <taxon>Poodae</taxon>
        <taxon>Poeae</taxon>
        <taxon>Poeae Chloroplast Group 2 (Poeae type)</taxon>
        <taxon>Loliodinae</taxon>
        <taxon>Loliinae</taxon>
        <taxon>Lolium</taxon>
    </lineage>
</organism>
<dbReference type="AlphaFoldDB" id="A0AAD8X3A2"/>
<evidence type="ECO:0000256" key="2">
    <source>
        <dbReference type="PROSITE-ProRule" id="PRU00117"/>
    </source>
</evidence>
<sequence>MASSPPASDDDRYQDDLWEQRTHARILVSDSEAGSIIGRGGSAITSLQSTSGALVKVSRRGQLLPGTDRRVLLVSGLFHQVMDAAEIVLQKILYQGGQVIDERATVVLVVPDACCGVLIGKGGTNIKSLAEASNAGIVISRHDKHYGLNDRLVTITGNLDNQLQAIFLILSELLEDERYSRIYAGALFLGCEDYGPDEHGERYHSRSNTPIRSPDNNDDARESLTIAIADEHIGAVIGSGGSKIREIIQFTGAWIKTSAKGEFIAGTTDREVVISGTREAINTAEGMIMHVVSAARSRSNGSAEKPPLKPDTTPQQQEQSTTNDMQ</sequence>
<dbReference type="EMBL" id="JAUUTY010000001">
    <property type="protein sequence ID" value="KAK1692434.1"/>
    <property type="molecule type" value="Genomic_DNA"/>
</dbReference>
<dbReference type="PROSITE" id="PS50084">
    <property type="entry name" value="KH_TYPE_1"/>
    <property type="match status" value="3"/>
</dbReference>
<dbReference type="InterPro" id="IPR004087">
    <property type="entry name" value="KH_dom"/>
</dbReference>
<feature type="compositionally biased region" description="Polar residues" evidence="3">
    <location>
        <begin position="312"/>
        <end position="326"/>
    </location>
</feature>
<keyword evidence="6" id="KW-1185">Reference proteome</keyword>
<accession>A0AAD8X3A2</accession>
<feature type="domain" description="K Homology" evidence="4">
    <location>
        <begin position="220"/>
        <end position="293"/>
    </location>
</feature>
<dbReference type="InterPro" id="IPR004088">
    <property type="entry name" value="KH_dom_type_1"/>
</dbReference>
<evidence type="ECO:0000259" key="4">
    <source>
        <dbReference type="SMART" id="SM00322"/>
    </source>
</evidence>